<organism evidence="2 3">
    <name type="scientific">Shewanella bicestrii</name>
    <dbReference type="NCBI Taxonomy" id="2018305"/>
    <lineage>
        <taxon>Bacteria</taxon>
        <taxon>Pseudomonadati</taxon>
        <taxon>Pseudomonadota</taxon>
        <taxon>Gammaproteobacteria</taxon>
        <taxon>Alteromonadales</taxon>
        <taxon>Shewanellaceae</taxon>
        <taxon>Shewanella</taxon>
    </lineage>
</organism>
<evidence type="ECO:0000313" key="2">
    <source>
        <dbReference type="EMBL" id="ASK70829.1"/>
    </source>
</evidence>
<accession>A0A220URN7</accession>
<dbReference type="AlphaFoldDB" id="A0A220URN7"/>
<name>A0A220URN7_9GAMM</name>
<keyword evidence="1" id="KW-1133">Transmembrane helix</keyword>
<reference evidence="2 3" key="1">
    <citation type="submission" date="2017-07" db="EMBL/GenBank/DDBJ databases">
        <title>Phenotypical and genomic characterization of a clinical isolate of Shewanella bicestrii sp. nov. producing an extended-spectrum beta-lactamase and a new oxacillinase variant.</title>
        <authorList>
            <person name="Jousset A.B."/>
            <person name="Bonnin R.A."/>
            <person name="Girlich D."/>
            <person name="Dabos L."/>
            <person name="Potron A."/>
            <person name="Dortet L."/>
            <person name="Glaser P."/>
            <person name="Naas T."/>
        </authorList>
    </citation>
    <scope>NUCLEOTIDE SEQUENCE [LARGE SCALE GENOMIC DNA]</scope>
    <source>
        <strain evidence="2 3">JAB-1</strain>
    </source>
</reference>
<keyword evidence="1" id="KW-0472">Membrane</keyword>
<evidence type="ECO:0000256" key="1">
    <source>
        <dbReference type="SAM" id="Phobius"/>
    </source>
</evidence>
<protein>
    <submittedName>
        <fullName evidence="2">Uncharacterized protein</fullName>
    </submittedName>
</protein>
<keyword evidence="3" id="KW-1185">Reference proteome</keyword>
<sequence length="149" mass="17369">MHYANVIYTRSNAVKFNNPLKTLIFVAFTLNLGWMYYVEYLKEQPEKSLEERMRVYFTDDDEKIKMTWFRTSASGISLALEIQGMDQPNVDIEKIKSNSKSIINSKVCNEPQLRSYLEAGNWISIDIRDGSKTNVTNIMNFQFTNEKCV</sequence>
<keyword evidence="1" id="KW-0812">Transmembrane</keyword>
<dbReference type="KEGG" id="sbj:CF168_19220"/>
<gene>
    <name evidence="2" type="ORF">CF168_19220</name>
</gene>
<proteinExistence type="predicted"/>
<dbReference type="Proteomes" id="UP000198367">
    <property type="component" value="Chromosome"/>
</dbReference>
<dbReference type="EMBL" id="CP022358">
    <property type="protein sequence ID" value="ASK70829.1"/>
    <property type="molecule type" value="Genomic_DNA"/>
</dbReference>
<feature type="transmembrane region" description="Helical" evidence="1">
    <location>
        <begin position="20"/>
        <end position="38"/>
    </location>
</feature>
<evidence type="ECO:0000313" key="3">
    <source>
        <dbReference type="Proteomes" id="UP000198367"/>
    </source>
</evidence>